<dbReference type="EMBL" id="JAUKUA010000001">
    <property type="protein sequence ID" value="KAK0731773.1"/>
    <property type="molecule type" value="Genomic_DNA"/>
</dbReference>
<accession>A0AA40BCJ4</accession>
<proteinExistence type="predicted"/>
<organism evidence="2 3">
    <name type="scientific">Lasiosphaeris hirsuta</name>
    <dbReference type="NCBI Taxonomy" id="260670"/>
    <lineage>
        <taxon>Eukaryota</taxon>
        <taxon>Fungi</taxon>
        <taxon>Dikarya</taxon>
        <taxon>Ascomycota</taxon>
        <taxon>Pezizomycotina</taxon>
        <taxon>Sordariomycetes</taxon>
        <taxon>Sordariomycetidae</taxon>
        <taxon>Sordariales</taxon>
        <taxon>Lasiosphaeriaceae</taxon>
        <taxon>Lasiosphaeris</taxon>
    </lineage>
</organism>
<keyword evidence="1" id="KW-1133">Transmembrane helix</keyword>
<name>A0AA40BCJ4_9PEZI</name>
<keyword evidence="1" id="KW-0812">Transmembrane</keyword>
<gene>
    <name evidence="2" type="ORF">B0H67DRAFT_86636</name>
</gene>
<keyword evidence="1" id="KW-0472">Membrane</keyword>
<comment type="caution">
    <text evidence="2">The sequence shown here is derived from an EMBL/GenBank/DDBJ whole genome shotgun (WGS) entry which is preliminary data.</text>
</comment>
<dbReference type="Proteomes" id="UP001172102">
    <property type="component" value="Unassembled WGS sequence"/>
</dbReference>
<dbReference type="AlphaFoldDB" id="A0AA40BCJ4"/>
<evidence type="ECO:0000313" key="2">
    <source>
        <dbReference type="EMBL" id="KAK0731773.1"/>
    </source>
</evidence>
<feature type="transmembrane region" description="Helical" evidence="1">
    <location>
        <begin position="68"/>
        <end position="88"/>
    </location>
</feature>
<reference evidence="2" key="1">
    <citation type="submission" date="2023-06" db="EMBL/GenBank/DDBJ databases">
        <title>Genome-scale phylogeny and comparative genomics of the fungal order Sordariales.</title>
        <authorList>
            <consortium name="Lawrence Berkeley National Laboratory"/>
            <person name="Hensen N."/>
            <person name="Bonometti L."/>
            <person name="Westerberg I."/>
            <person name="Brannstrom I.O."/>
            <person name="Guillou S."/>
            <person name="Cros-Aarteil S."/>
            <person name="Calhoun S."/>
            <person name="Haridas S."/>
            <person name="Kuo A."/>
            <person name="Mondo S."/>
            <person name="Pangilinan J."/>
            <person name="Riley R."/>
            <person name="Labutti K."/>
            <person name="Andreopoulos B."/>
            <person name="Lipzen A."/>
            <person name="Chen C."/>
            <person name="Yanf M."/>
            <person name="Daum C."/>
            <person name="Ng V."/>
            <person name="Clum A."/>
            <person name="Steindorff A."/>
            <person name="Ohm R."/>
            <person name="Martin F."/>
            <person name="Silar P."/>
            <person name="Natvig D."/>
            <person name="Lalanne C."/>
            <person name="Gautier V."/>
            <person name="Ament-Velasquez S.L."/>
            <person name="Kruys A."/>
            <person name="Hutchinson M.I."/>
            <person name="Powell A.J."/>
            <person name="Barry K."/>
            <person name="Miller A.N."/>
            <person name="Grigoriev I.V."/>
            <person name="Debuchy R."/>
            <person name="Gladieux P."/>
            <person name="Thoren M.H."/>
            <person name="Johannesson H."/>
        </authorList>
    </citation>
    <scope>NUCLEOTIDE SEQUENCE</scope>
    <source>
        <strain evidence="2">SMH4607-1</strain>
    </source>
</reference>
<protein>
    <submittedName>
        <fullName evidence="2">Uncharacterized protein</fullName>
    </submittedName>
</protein>
<evidence type="ECO:0000313" key="3">
    <source>
        <dbReference type="Proteomes" id="UP001172102"/>
    </source>
</evidence>
<sequence>MPRRNMHLGTSIEAASLCSVAELGTVGARYFAVALSCNPSLASHRKTHDTALGVSNNRRRGVREEWEIHSRWCGGLFLSFSIFALAIACSVRGAVARIPGLGSTRVPACYPRCCQPALSGVRSGRWRGIESGSEGEASHGTCVRPVLTQLDSAVPCSSCSLGSRRSRGAVGCLVPHSLRPVATGGRAIRSIMEVDDTCGVCPHRHMGCSYRLAWLAWQAGLDWRLVPKPVSKQKARLRPGHRTTTRIRARLSTLPQPATAASCTTSTLPRGLLLVLHPDRIILKGIQRPATYFLSTLLHF</sequence>
<evidence type="ECO:0000256" key="1">
    <source>
        <dbReference type="SAM" id="Phobius"/>
    </source>
</evidence>
<keyword evidence="3" id="KW-1185">Reference proteome</keyword>